<proteinExistence type="predicted"/>
<reference evidence="1" key="1">
    <citation type="submission" date="2018-06" db="EMBL/GenBank/DDBJ databases">
        <authorList>
            <person name="Zhirakovskaya E."/>
        </authorList>
    </citation>
    <scope>NUCLEOTIDE SEQUENCE</scope>
</reference>
<protein>
    <submittedName>
        <fullName evidence="1">Uncharacterized protein</fullName>
    </submittedName>
</protein>
<gene>
    <name evidence="1" type="ORF">MNBD_CHLOROFLEXI01-2309</name>
</gene>
<dbReference type="EMBL" id="UOEU01000260">
    <property type="protein sequence ID" value="VAW31626.1"/>
    <property type="molecule type" value="Genomic_DNA"/>
</dbReference>
<evidence type="ECO:0000313" key="1">
    <source>
        <dbReference type="EMBL" id="VAW31626.1"/>
    </source>
</evidence>
<dbReference type="AlphaFoldDB" id="A0A3B0VHT0"/>
<accession>A0A3B0VHT0</accession>
<sequence length="189" mass="21463">MIVHYSAMSQKFGKQLHTNSWLWGETCQKIAQLTQISRPAKPEGICHITDTVLQGSLQFSPSNWPLLATRQGELHRRKQSVMPHGFTTIQQASQRVSQAVAANPWQTQFPMLLHNVMPIQQESNWQLTDPKGSRLPLPDKFAKGWHLAALAGGTPSLTLFGVWNGRFLRPLSVFTQNSWQDIQIWRGIR</sequence>
<organism evidence="1">
    <name type="scientific">hydrothermal vent metagenome</name>
    <dbReference type="NCBI Taxonomy" id="652676"/>
    <lineage>
        <taxon>unclassified sequences</taxon>
        <taxon>metagenomes</taxon>
        <taxon>ecological metagenomes</taxon>
    </lineage>
</organism>
<name>A0A3B0VHT0_9ZZZZ</name>